<organism evidence="2 3">
    <name type="scientific">Tepidibacter formicigenes DSM 15518</name>
    <dbReference type="NCBI Taxonomy" id="1123349"/>
    <lineage>
        <taxon>Bacteria</taxon>
        <taxon>Bacillati</taxon>
        <taxon>Bacillota</taxon>
        <taxon>Clostridia</taxon>
        <taxon>Peptostreptococcales</taxon>
        <taxon>Peptostreptococcaceae</taxon>
        <taxon>Tepidibacter</taxon>
    </lineage>
</organism>
<feature type="transmembrane region" description="Helical" evidence="1">
    <location>
        <begin position="59"/>
        <end position="80"/>
    </location>
</feature>
<keyword evidence="3" id="KW-1185">Reference proteome</keyword>
<keyword evidence="1" id="KW-0812">Transmembrane</keyword>
<dbReference type="RefSeq" id="WP_084605528.1">
    <property type="nucleotide sequence ID" value="NZ_FRAE01000019.1"/>
</dbReference>
<accession>A0A1M6MZJ6</accession>
<evidence type="ECO:0000313" key="3">
    <source>
        <dbReference type="Proteomes" id="UP000242497"/>
    </source>
</evidence>
<dbReference type="Pfam" id="PF06961">
    <property type="entry name" value="DUF1294"/>
    <property type="match status" value="1"/>
</dbReference>
<protein>
    <submittedName>
        <fullName evidence="2">Uncharacterized membrane protein YsdA, DUF1294 family</fullName>
    </submittedName>
</protein>
<reference evidence="3" key="1">
    <citation type="submission" date="2016-11" db="EMBL/GenBank/DDBJ databases">
        <authorList>
            <person name="Varghese N."/>
            <person name="Submissions S."/>
        </authorList>
    </citation>
    <scope>NUCLEOTIDE SEQUENCE [LARGE SCALE GENOMIC DNA]</scope>
    <source>
        <strain evidence="3">DSM 15518</strain>
    </source>
</reference>
<keyword evidence="1" id="KW-0472">Membrane</keyword>
<feature type="transmembrane region" description="Helical" evidence="1">
    <location>
        <begin position="92"/>
        <end position="111"/>
    </location>
</feature>
<dbReference type="OrthoDB" id="1698854at2"/>
<dbReference type="EMBL" id="FRAE01000019">
    <property type="protein sequence ID" value="SHJ88820.1"/>
    <property type="molecule type" value="Genomic_DNA"/>
</dbReference>
<feature type="transmembrane region" description="Helical" evidence="1">
    <location>
        <begin position="26"/>
        <end position="44"/>
    </location>
</feature>
<proteinExistence type="predicted"/>
<name>A0A1M6MZJ6_9FIRM</name>
<keyword evidence="1" id="KW-1133">Transmembrane helix</keyword>
<evidence type="ECO:0000256" key="1">
    <source>
        <dbReference type="SAM" id="Phobius"/>
    </source>
</evidence>
<gene>
    <name evidence="2" type="ORF">SAMN02744037_01103</name>
</gene>
<evidence type="ECO:0000313" key="2">
    <source>
        <dbReference type="EMBL" id="SHJ88820.1"/>
    </source>
</evidence>
<dbReference type="Proteomes" id="UP000242497">
    <property type="component" value="Unassembled WGS sequence"/>
</dbReference>
<dbReference type="STRING" id="1123349.SAMN02744037_01103"/>
<sequence>MSFFKNILEFVNNISLNTLVKNLNMYVLYYYIIINFYGFILVGLDKRKARRRQFRTREVRFFITSFIGGALGVVMGMTVFRHKTQKSSFYKGIPAIFLLNIISLLYLYKYIIF</sequence>
<dbReference type="AlphaFoldDB" id="A0A1M6MZJ6"/>
<dbReference type="InterPro" id="IPR010718">
    <property type="entry name" value="DUF1294"/>
</dbReference>